<dbReference type="EMBL" id="MQWA01000001">
    <property type="protein sequence ID" value="PQJ30031.1"/>
    <property type="molecule type" value="Genomic_DNA"/>
</dbReference>
<dbReference type="OrthoDB" id="9180011at2"/>
<sequence length="256" mass="29151">MNTNNRKRHPKHGFSLLELLVTVSILALISGITIVAIDGMDSRAHTAVTIDRLNTLKAAILEFERDTGYLPIHGKPFQPEQLDLSGILYINDENKSEGNSSSDLLHDWAGLESNFWQLFYQPIGSNDVDDHDDAIDKYRWTWKPSIKLGWNGPYLKNDSSHSYTDQATGLRRVSAIPDAYDGKNHSWYHDLSPFDAVIERPNDRNIPKLGRPIRFIKEDSADNRYEVYMLVLDDYDSENPTNSVIPPVVVSRKLKL</sequence>
<dbReference type="InterPro" id="IPR045584">
    <property type="entry name" value="Pilin-like"/>
</dbReference>
<keyword evidence="1" id="KW-0472">Membrane</keyword>
<evidence type="ECO:0008006" key="4">
    <source>
        <dbReference type="Google" id="ProtNLM"/>
    </source>
</evidence>
<keyword evidence="3" id="KW-1185">Reference proteome</keyword>
<name>A0A2S7U6F5_9BACT</name>
<dbReference type="Pfam" id="PF07963">
    <property type="entry name" value="N_methyl"/>
    <property type="match status" value="1"/>
</dbReference>
<dbReference type="InterPro" id="IPR012902">
    <property type="entry name" value="N_methyl_site"/>
</dbReference>
<dbReference type="Proteomes" id="UP000239907">
    <property type="component" value="Unassembled WGS sequence"/>
</dbReference>
<feature type="transmembrane region" description="Helical" evidence="1">
    <location>
        <begin position="16"/>
        <end position="37"/>
    </location>
</feature>
<organism evidence="2 3">
    <name type="scientific">Rubritalea profundi</name>
    <dbReference type="NCBI Taxonomy" id="1658618"/>
    <lineage>
        <taxon>Bacteria</taxon>
        <taxon>Pseudomonadati</taxon>
        <taxon>Verrucomicrobiota</taxon>
        <taxon>Verrucomicrobiia</taxon>
        <taxon>Verrucomicrobiales</taxon>
        <taxon>Rubritaleaceae</taxon>
        <taxon>Rubritalea</taxon>
    </lineage>
</organism>
<gene>
    <name evidence="2" type="ORF">BSZ32_17120</name>
</gene>
<keyword evidence="1" id="KW-1133">Transmembrane helix</keyword>
<comment type="caution">
    <text evidence="2">The sequence shown here is derived from an EMBL/GenBank/DDBJ whole genome shotgun (WGS) entry which is preliminary data.</text>
</comment>
<evidence type="ECO:0000256" key="1">
    <source>
        <dbReference type="SAM" id="Phobius"/>
    </source>
</evidence>
<accession>A0A2S7U6F5</accession>
<dbReference type="AlphaFoldDB" id="A0A2S7U6F5"/>
<reference evidence="2 3" key="1">
    <citation type="submission" date="2016-12" db="EMBL/GenBank/DDBJ databases">
        <title>Study of bacterial adaptation to deep sea.</title>
        <authorList>
            <person name="Song J."/>
            <person name="Yoshizawa S."/>
            <person name="Kogure K."/>
        </authorList>
    </citation>
    <scope>NUCLEOTIDE SEQUENCE [LARGE SCALE GENOMIC DNA]</scope>
    <source>
        <strain evidence="2 3">SAORIC-165</strain>
    </source>
</reference>
<evidence type="ECO:0000313" key="2">
    <source>
        <dbReference type="EMBL" id="PQJ30031.1"/>
    </source>
</evidence>
<dbReference type="Gene3D" id="3.30.700.10">
    <property type="entry name" value="Glycoprotein, Type 4 Pilin"/>
    <property type="match status" value="1"/>
</dbReference>
<dbReference type="NCBIfam" id="TIGR02532">
    <property type="entry name" value="IV_pilin_GFxxxE"/>
    <property type="match status" value="1"/>
</dbReference>
<dbReference type="PROSITE" id="PS00409">
    <property type="entry name" value="PROKAR_NTER_METHYL"/>
    <property type="match status" value="1"/>
</dbReference>
<dbReference type="RefSeq" id="WP_105044549.1">
    <property type="nucleotide sequence ID" value="NZ_MQWA01000001.1"/>
</dbReference>
<proteinExistence type="predicted"/>
<protein>
    <recommendedName>
        <fullName evidence="4">Type II secretion system protein GspG C-terminal domain-containing protein</fullName>
    </recommendedName>
</protein>
<dbReference type="SUPFAM" id="SSF54523">
    <property type="entry name" value="Pili subunits"/>
    <property type="match status" value="1"/>
</dbReference>
<keyword evidence="1" id="KW-0812">Transmembrane</keyword>
<evidence type="ECO:0000313" key="3">
    <source>
        <dbReference type="Proteomes" id="UP000239907"/>
    </source>
</evidence>